<evidence type="ECO:0008006" key="3">
    <source>
        <dbReference type="Google" id="ProtNLM"/>
    </source>
</evidence>
<accession>A0ABP6LTT3</accession>
<evidence type="ECO:0000313" key="2">
    <source>
        <dbReference type="Proteomes" id="UP001500236"/>
    </source>
</evidence>
<proteinExistence type="predicted"/>
<dbReference type="RefSeq" id="WP_344682928.1">
    <property type="nucleotide sequence ID" value="NZ_BAAAVT010000002.1"/>
</dbReference>
<sequence length="256" mass="27543">MVFHDAGLAAHSAVPAARAPIATSASPRPLQELYRAGAPFSGAELQALSAEGAVQHLIADVYAVAWLRQSSAVRARAAMMLLPCRAQGRAVLCGETAAWVHLGGAAGSRLTLISQSLRRRGGDAEMWQVHQVALSDEDVSVVSGVGVTTPLRTAADLFLGLGAADGRRALDVLAAESIYTRRPEVAAAAGVHEPAWLRRWWLVADLLHARRRDVDAEALTERLQARMRGGRTHEHRLELIPDLVAQCASRRRPTVR</sequence>
<reference evidence="2" key="1">
    <citation type="journal article" date="2019" name="Int. J. Syst. Evol. Microbiol.">
        <title>The Global Catalogue of Microorganisms (GCM) 10K type strain sequencing project: providing services to taxonomists for standard genome sequencing and annotation.</title>
        <authorList>
            <consortium name="The Broad Institute Genomics Platform"/>
            <consortium name="The Broad Institute Genome Sequencing Center for Infectious Disease"/>
            <person name="Wu L."/>
            <person name="Ma J."/>
        </authorList>
    </citation>
    <scope>NUCLEOTIDE SEQUENCE [LARGE SCALE GENOMIC DNA]</scope>
    <source>
        <strain evidence="2">JCM 14309</strain>
    </source>
</reference>
<protein>
    <recommendedName>
        <fullName evidence="3">AbiEi antitoxin C-terminal domain-containing protein</fullName>
    </recommendedName>
</protein>
<gene>
    <name evidence="1" type="ORF">GCM10010529_03680</name>
</gene>
<comment type="caution">
    <text evidence="1">The sequence shown here is derived from an EMBL/GenBank/DDBJ whole genome shotgun (WGS) entry which is preliminary data.</text>
</comment>
<evidence type="ECO:0000313" key="1">
    <source>
        <dbReference type="EMBL" id="GAA3052906.1"/>
    </source>
</evidence>
<dbReference type="EMBL" id="BAAAVT010000002">
    <property type="protein sequence ID" value="GAA3052906.1"/>
    <property type="molecule type" value="Genomic_DNA"/>
</dbReference>
<organism evidence="1 2">
    <name type="scientific">Nesterenkonia aethiopica</name>
    <dbReference type="NCBI Taxonomy" id="269144"/>
    <lineage>
        <taxon>Bacteria</taxon>
        <taxon>Bacillati</taxon>
        <taxon>Actinomycetota</taxon>
        <taxon>Actinomycetes</taxon>
        <taxon>Micrococcales</taxon>
        <taxon>Micrococcaceae</taxon>
        <taxon>Nesterenkonia</taxon>
    </lineage>
</organism>
<dbReference type="Proteomes" id="UP001500236">
    <property type="component" value="Unassembled WGS sequence"/>
</dbReference>
<keyword evidence="2" id="KW-1185">Reference proteome</keyword>
<name>A0ABP6LTT3_9MICC</name>